<dbReference type="Pfam" id="PF06314">
    <property type="entry name" value="ADC"/>
    <property type="match status" value="1"/>
</dbReference>
<dbReference type="Proteomes" id="UP001595528">
    <property type="component" value="Unassembled WGS sequence"/>
</dbReference>
<dbReference type="EMBL" id="JBHRTR010000031">
    <property type="protein sequence ID" value="MFC3229341.1"/>
    <property type="molecule type" value="Genomic_DNA"/>
</dbReference>
<dbReference type="InterPro" id="IPR023375">
    <property type="entry name" value="ADC_dom_sf"/>
</dbReference>
<organism evidence="1 2">
    <name type="scientific">Marinibaculum pumilum</name>
    <dbReference type="NCBI Taxonomy" id="1766165"/>
    <lineage>
        <taxon>Bacteria</taxon>
        <taxon>Pseudomonadati</taxon>
        <taxon>Pseudomonadota</taxon>
        <taxon>Alphaproteobacteria</taxon>
        <taxon>Rhodospirillales</taxon>
        <taxon>Rhodospirillaceae</taxon>
        <taxon>Marinibaculum</taxon>
    </lineage>
</organism>
<gene>
    <name evidence="1" type="ORF">ACFOGJ_18990</name>
</gene>
<name>A0ABV7L4P6_9PROT</name>
<comment type="caution">
    <text evidence="1">The sequence shown here is derived from an EMBL/GenBank/DDBJ whole genome shotgun (WGS) entry which is preliminary data.</text>
</comment>
<reference evidence="2" key="1">
    <citation type="journal article" date="2019" name="Int. J. Syst. Evol. Microbiol.">
        <title>The Global Catalogue of Microorganisms (GCM) 10K type strain sequencing project: providing services to taxonomists for standard genome sequencing and annotation.</title>
        <authorList>
            <consortium name="The Broad Institute Genomics Platform"/>
            <consortium name="The Broad Institute Genome Sequencing Center for Infectious Disease"/>
            <person name="Wu L."/>
            <person name="Ma J."/>
        </authorList>
    </citation>
    <scope>NUCLEOTIDE SEQUENCE [LARGE SCALE GENOMIC DNA]</scope>
    <source>
        <strain evidence="2">KCTC 42964</strain>
    </source>
</reference>
<evidence type="ECO:0000313" key="1">
    <source>
        <dbReference type="EMBL" id="MFC3229341.1"/>
    </source>
</evidence>
<proteinExistence type="predicted"/>
<dbReference type="RefSeq" id="WP_379903439.1">
    <property type="nucleotide sequence ID" value="NZ_JBHRTR010000031.1"/>
</dbReference>
<dbReference type="Gene3D" id="2.40.400.10">
    <property type="entry name" value="Acetoacetate decarboxylase-like"/>
    <property type="match status" value="1"/>
</dbReference>
<dbReference type="InterPro" id="IPR010451">
    <property type="entry name" value="Acetoacetate_decarboxylase"/>
</dbReference>
<evidence type="ECO:0000313" key="2">
    <source>
        <dbReference type="Proteomes" id="UP001595528"/>
    </source>
</evidence>
<accession>A0ABV7L4P6</accession>
<keyword evidence="2" id="KW-1185">Reference proteome</keyword>
<dbReference type="SUPFAM" id="SSF160104">
    <property type="entry name" value="Acetoacetate decarboxylase-like"/>
    <property type="match status" value="1"/>
</dbReference>
<sequence>MGFVKTKEEVARIQAVLSAPRFVGAEMLSIDFLTRKETVAAILPPGLEPADEPLVTAMVGRWRSNCVADFTGGAIYVMARHKDITGPYVLSMYMDQDHAIIFGRDLFGEPKKMASTTLQRRGSFMHGFVERGGTRLIEIKADLTEDLGPGQAQGVNFNIKATPSCTGIGLEDDPVLTLAEFRNSLDVQRRGRGSLTLGHTVHDPLSDLEIVELRGAAYLEGDLITSCRPLARLNADAFLPYLYGRLDDWSALDTENVQTIHPQNA</sequence>
<protein>
    <submittedName>
        <fullName evidence="1">Acetoacetate decarboxylase family protein</fullName>
    </submittedName>
</protein>